<evidence type="ECO:0000256" key="2">
    <source>
        <dbReference type="SAM" id="MobiDB-lite"/>
    </source>
</evidence>
<dbReference type="InterPro" id="IPR049712">
    <property type="entry name" value="Poly_export"/>
</dbReference>
<name>A0A5C6A881_9BACT</name>
<protein>
    <submittedName>
        <fullName evidence="4">Polysaccharide biosynthesis/export protein</fullName>
    </submittedName>
</protein>
<dbReference type="Pfam" id="PF02563">
    <property type="entry name" value="Poly_export"/>
    <property type="match status" value="1"/>
</dbReference>
<dbReference type="RefSeq" id="WP_146445946.1">
    <property type="nucleotide sequence ID" value="NZ_SJPR01000004.1"/>
</dbReference>
<organism evidence="4 5">
    <name type="scientific">Botrimarina colliarenosi</name>
    <dbReference type="NCBI Taxonomy" id="2528001"/>
    <lineage>
        <taxon>Bacteria</taxon>
        <taxon>Pseudomonadati</taxon>
        <taxon>Planctomycetota</taxon>
        <taxon>Planctomycetia</taxon>
        <taxon>Pirellulales</taxon>
        <taxon>Lacipirellulaceae</taxon>
        <taxon>Botrimarina</taxon>
    </lineage>
</organism>
<feature type="region of interest" description="Disordered" evidence="2">
    <location>
        <begin position="195"/>
        <end position="219"/>
    </location>
</feature>
<evidence type="ECO:0000313" key="4">
    <source>
        <dbReference type="EMBL" id="TWT96164.1"/>
    </source>
</evidence>
<keyword evidence="5" id="KW-1185">Reference proteome</keyword>
<dbReference type="PANTHER" id="PTHR33619">
    <property type="entry name" value="POLYSACCHARIDE EXPORT PROTEIN GFCE-RELATED"/>
    <property type="match status" value="1"/>
</dbReference>
<dbReference type="Proteomes" id="UP000317421">
    <property type="component" value="Unassembled WGS sequence"/>
</dbReference>
<dbReference type="PANTHER" id="PTHR33619:SF3">
    <property type="entry name" value="POLYSACCHARIDE EXPORT PROTEIN GFCE-RELATED"/>
    <property type="match status" value="1"/>
</dbReference>
<proteinExistence type="predicted"/>
<feature type="domain" description="Polysaccharide export protein N-terminal" evidence="3">
    <location>
        <begin position="77"/>
        <end position="168"/>
    </location>
</feature>
<feature type="compositionally biased region" description="Polar residues" evidence="2">
    <location>
        <begin position="205"/>
        <end position="218"/>
    </location>
</feature>
<accession>A0A5C6A881</accession>
<dbReference type="OrthoDB" id="233929at2"/>
<dbReference type="EMBL" id="SJPR01000004">
    <property type="protein sequence ID" value="TWT96164.1"/>
    <property type="molecule type" value="Genomic_DNA"/>
</dbReference>
<evidence type="ECO:0000313" key="5">
    <source>
        <dbReference type="Proteomes" id="UP000317421"/>
    </source>
</evidence>
<dbReference type="GO" id="GO:0015159">
    <property type="term" value="F:polysaccharide transmembrane transporter activity"/>
    <property type="evidence" value="ECO:0007669"/>
    <property type="project" value="InterPro"/>
</dbReference>
<dbReference type="InterPro" id="IPR003715">
    <property type="entry name" value="Poly_export_N"/>
</dbReference>
<evidence type="ECO:0000256" key="1">
    <source>
        <dbReference type="ARBA" id="ARBA00022729"/>
    </source>
</evidence>
<reference evidence="4 5" key="1">
    <citation type="submission" date="2019-02" db="EMBL/GenBank/DDBJ databases">
        <title>Deep-cultivation of Planctomycetes and their phenomic and genomic characterization uncovers novel biology.</title>
        <authorList>
            <person name="Wiegand S."/>
            <person name="Jogler M."/>
            <person name="Boedeker C."/>
            <person name="Pinto D."/>
            <person name="Vollmers J."/>
            <person name="Rivas-Marin E."/>
            <person name="Kohn T."/>
            <person name="Peeters S.H."/>
            <person name="Heuer A."/>
            <person name="Rast P."/>
            <person name="Oberbeckmann S."/>
            <person name="Bunk B."/>
            <person name="Jeske O."/>
            <person name="Meyerdierks A."/>
            <person name="Storesund J.E."/>
            <person name="Kallscheuer N."/>
            <person name="Luecker S."/>
            <person name="Lage O.M."/>
            <person name="Pohl T."/>
            <person name="Merkel B.J."/>
            <person name="Hornburger P."/>
            <person name="Mueller R.-W."/>
            <person name="Bruemmer F."/>
            <person name="Labrenz M."/>
            <person name="Spormann A.M."/>
            <person name="Op Den Camp H."/>
            <person name="Overmann J."/>
            <person name="Amann R."/>
            <person name="Jetten M.S.M."/>
            <person name="Mascher T."/>
            <person name="Medema M.H."/>
            <person name="Devos D.P."/>
            <person name="Kaster A.-K."/>
            <person name="Ovreas L."/>
            <person name="Rohde M."/>
            <person name="Galperin M.Y."/>
            <person name="Jogler C."/>
        </authorList>
    </citation>
    <scope>NUCLEOTIDE SEQUENCE [LARGE SCALE GENOMIC DNA]</scope>
    <source>
        <strain evidence="4 5">Pla108</strain>
    </source>
</reference>
<comment type="caution">
    <text evidence="4">The sequence shown here is derived from an EMBL/GenBank/DDBJ whole genome shotgun (WGS) entry which is preliminary data.</text>
</comment>
<keyword evidence="1" id="KW-0732">Signal</keyword>
<dbReference type="Gene3D" id="3.30.1950.10">
    <property type="entry name" value="wza like domain"/>
    <property type="match status" value="1"/>
</dbReference>
<dbReference type="AlphaFoldDB" id="A0A5C6A881"/>
<evidence type="ECO:0000259" key="3">
    <source>
        <dbReference type="Pfam" id="PF02563"/>
    </source>
</evidence>
<sequence length="459" mass="49320">MNLCTSPPHHSARSARHSVDACRLAMVALAVASLAGCAAFTNPVANGIPVRMVPDDLLAESREGYEPINLAMLRTEPPKKFLLDAGDTLGIYIEGIIGDASTPPPVNLPSSSDLPPAIGYPFPIRDDGAISLPLAGSVHVAGMTIEEAEDAVIRAYLDKEIIREEDFRIIVTLLRARTVRVLVVREDGRNPSLTIRNPGLRGIGSASTTVGGETSPTGDTLELPIYENDLLNALTQTGGVPNSGITPEAVIYRGYAPGEDLPNTVAVGGATCPCDDLQSGKEVIRVPLRKRCDERVSIPRENIVLQDGDIVTLRALEPERFYTGGLLPAGEQVLPYDYDLTVIEAVLRTNGPLVNGGVNSSNLNGNIVGGGLGNPSPSQLTVLRSLPNGQRVNITVNLNEALRDSRMNILVQTDDILLLQENRDEALSRYFFNSVFRMDFFFRVLNRNDGQGSASLVLP</sequence>
<gene>
    <name evidence="4" type="ORF">Pla108_32510</name>
</gene>